<protein>
    <submittedName>
        <fullName evidence="1">Uncharacterized protein</fullName>
    </submittedName>
</protein>
<dbReference type="Proteomes" id="UP000280834">
    <property type="component" value="Unassembled WGS sequence"/>
</dbReference>
<gene>
    <name evidence="1" type="ORF">BTMF_LOCUS4475</name>
</gene>
<dbReference type="EMBL" id="UZAG01004443">
    <property type="protein sequence ID" value="VDO16835.1"/>
    <property type="molecule type" value="Genomic_DNA"/>
</dbReference>
<accession>A0A3P7WTW1</accession>
<evidence type="ECO:0000313" key="2">
    <source>
        <dbReference type="Proteomes" id="UP000280834"/>
    </source>
</evidence>
<evidence type="ECO:0000313" key="1">
    <source>
        <dbReference type="EMBL" id="VDO16835.1"/>
    </source>
</evidence>
<organism evidence="1 2">
    <name type="scientific">Brugia timori</name>
    <dbReference type="NCBI Taxonomy" id="42155"/>
    <lineage>
        <taxon>Eukaryota</taxon>
        <taxon>Metazoa</taxon>
        <taxon>Ecdysozoa</taxon>
        <taxon>Nematoda</taxon>
        <taxon>Chromadorea</taxon>
        <taxon>Rhabditida</taxon>
        <taxon>Spirurina</taxon>
        <taxon>Spiruromorpha</taxon>
        <taxon>Filarioidea</taxon>
        <taxon>Onchocercidae</taxon>
        <taxon>Brugia</taxon>
    </lineage>
</organism>
<dbReference type="AlphaFoldDB" id="A0A3P7WTW1"/>
<proteinExistence type="predicted"/>
<sequence>MDGLSASIRIQARVQQTDATEYVISPLLTSLFISIPQMLQKIANVLPSFFKFLFSF</sequence>
<name>A0A3P7WTW1_9BILA</name>
<reference evidence="1 2" key="1">
    <citation type="submission" date="2018-11" db="EMBL/GenBank/DDBJ databases">
        <authorList>
            <consortium name="Pathogen Informatics"/>
        </authorList>
    </citation>
    <scope>NUCLEOTIDE SEQUENCE [LARGE SCALE GENOMIC DNA]</scope>
</reference>
<keyword evidence="2" id="KW-1185">Reference proteome</keyword>